<name>A0A021VYM7_9CELL</name>
<dbReference type="PANTHER" id="PTHR43798">
    <property type="entry name" value="MONOACYLGLYCEROL LIPASE"/>
    <property type="match status" value="1"/>
</dbReference>
<evidence type="ECO:0000313" key="3">
    <source>
        <dbReference type="Proteomes" id="UP000019753"/>
    </source>
</evidence>
<reference evidence="2 3" key="1">
    <citation type="submission" date="2014-01" db="EMBL/GenBank/DDBJ databases">
        <title>Actinotalea ferrariae CF5-4.</title>
        <authorList>
            <person name="Chen F."/>
            <person name="Li Y."/>
            <person name="Wang G."/>
        </authorList>
    </citation>
    <scope>NUCLEOTIDE SEQUENCE [LARGE SCALE GENOMIC DNA]</scope>
    <source>
        <strain evidence="2 3">CF5-4</strain>
    </source>
</reference>
<sequence length="252" mass="27024">MSLRTLTLDGHAVACFELGSDPAGDGTGAVVLVHGIGVSSRYFGPLERDLSRTGRVVAPDLPGFGRSRMPDEPPLSVVEHADVLAALIEELGLDRPVVVGHSMGAQFVTELAIRRPELVGALVLVGPVVDPEAASLTRQGLRLAADFVREPPRGAALQLREYLRTGVRWYLATARHMVAYRLEERLPLVTVPVAVARGSRDPVSTSAFVRRLAASTGGTAEEIPGGAHVVQWSRPDAVRALVERVRERVLPC</sequence>
<dbReference type="GO" id="GO:0003824">
    <property type="term" value="F:catalytic activity"/>
    <property type="evidence" value="ECO:0007669"/>
    <property type="project" value="UniProtKB-ARBA"/>
</dbReference>
<protein>
    <recommendedName>
        <fullName evidence="1">AB hydrolase-1 domain-containing protein</fullName>
    </recommendedName>
</protein>
<dbReference type="InterPro" id="IPR050266">
    <property type="entry name" value="AB_hydrolase_sf"/>
</dbReference>
<organism evidence="2 3">
    <name type="scientific">Actinotalea ferrariae CF5-4</name>
    <dbReference type="NCBI Taxonomy" id="948458"/>
    <lineage>
        <taxon>Bacteria</taxon>
        <taxon>Bacillati</taxon>
        <taxon>Actinomycetota</taxon>
        <taxon>Actinomycetes</taxon>
        <taxon>Micrococcales</taxon>
        <taxon>Cellulomonadaceae</taxon>
        <taxon>Actinotalea</taxon>
    </lineage>
</organism>
<dbReference type="OrthoDB" id="9770427at2"/>
<evidence type="ECO:0000259" key="1">
    <source>
        <dbReference type="Pfam" id="PF12697"/>
    </source>
</evidence>
<comment type="caution">
    <text evidence="2">The sequence shown here is derived from an EMBL/GenBank/DDBJ whole genome shotgun (WGS) entry which is preliminary data.</text>
</comment>
<dbReference type="SUPFAM" id="SSF53474">
    <property type="entry name" value="alpha/beta-Hydrolases"/>
    <property type="match status" value="1"/>
</dbReference>
<evidence type="ECO:0000313" key="2">
    <source>
        <dbReference type="EMBL" id="EYR65115.1"/>
    </source>
</evidence>
<proteinExistence type="predicted"/>
<dbReference type="Pfam" id="PF12697">
    <property type="entry name" value="Abhydrolase_6"/>
    <property type="match status" value="1"/>
</dbReference>
<dbReference type="AlphaFoldDB" id="A0A021VYM7"/>
<dbReference type="RefSeq" id="WP_052022207.1">
    <property type="nucleotide sequence ID" value="NZ_AXCW01000004.1"/>
</dbReference>
<dbReference type="EMBL" id="AXCW01000004">
    <property type="protein sequence ID" value="EYR65115.1"/>
    <property type="molecule type" value="Genomic_DNA"/>
</dbReference>
<dbReference type="GO" id="GO:0016020">
    <property type="term" value="C:membrane"/>
    <property type="evidence" value="ECO:0007669"/>
    <property type="project" value="TreeGrafter"/>
</dbReference>
<accession>A0A021VYM7</accession>
<dbReference type="InterPro" id="IPR029058">
    <property type="entry name" value="AB_hydrolase_fold"/>
</dbReference>
<dbReference type="PANTHER" id="PTHR43798:SF33">
    <property type="entry name" value="HYDROLASE, PUTATIVE (AFU_ORTHOLOGUE AFUA_2G14860)-RELATED"/>
    <property type="match status" value="1"/>
</dbReference>
<dbReference type="Proteomes" id="UP000019753">
    <property type="component" value="Unassembled WGS sequence"/>
</dbReference>
<feature type="domain" description="AB hydrolase-1" evidence="1">
    <location>
        <begin position="30"/>
        <end position="240"/>
    </location>
</feature>
<gene>
    <name evidence="2" type="ORF">N866_13100</name>
</gene>
<dbReference type="PRINTS" id="PR00111">
    <property type="entry name" value="ABHYDROLASE"/>
</dbReference>
<dbReference type="Gene3D" id="3.40.50.1820">
    <property type="entry name" value="alpha/beta hydrolase"/>
    <property type="match status" value="1"/>
</dbReference>
<dbReference type="InterPro" id="IPR000073">
    <property type="entry name" value="AB_hydrolase_1"/>
</dbReference>
<keyword evidence="3" id="KW-1185">Reference proteome</keyword>